<organism evidence="2 3">
    <name type="scientific">Phytophthora megakarya</name>
    <dbReference type="NCBI Taxonomy" id="4795"/>
    <lineage>
        <taxon>Eukaryota</taxon>
        <taxon>Sar</taxon>
        <taxon>Stramenopiles</taxon>
        <taxon>Oomycota</taxon>
        <taxon>Peronosporomycetes</taxon>
        <taxon>Peronosporales</taxon>
        <taxon>Peronosporaceae</taxon>
        <taxon>Phytophthora</taxon>
    </lineage>
</organism>
<evidence type="ECO:0000313" key="3">
    <source>
        <dbReference type="Proteomes" id="UP000198211"/>
    </source>
</evidence>
<evidence type="ECO:0000259" key="1">
    <source>
        <dbReference type="Pfam" id="PF03184"/>
    </source>
</evidence>
<proteinExistence type="predicted"/>
<dbReference type="Proteomes" id="UP000198211">
    <property type="component" value="Unassembled WGS sequence"/>
</dbReference>
<reference evidence="3" key="1">
    <citation type="submission" date="2017-03" db="EMBL/GenBank/DDBJ databases">
        <title>Phytopthora megakarya and P. palmivora, two closely related causual agents of cacao black pod achieved similar genome size and gene model numbers by different mechanisms.</title>
        <authorList>
            <person name="Ali S."/>
            <person name="Shao J."/>
            <person name="Larry D.J."/>
            <person name="Kronmiller B."/>
            <person name="Shen D."/>
            <person name="Strem M.D."/>
            <person name="Melnick R.L."/>
            <person name="Guiltinan M.J."/>
            <person name="Tyler B.M."/>
            <person name="Meinhardt L.W."/>
            <person name="Bailey B.A."/>
        </authorList>
    </citation>
    <scope>NUCLEOTIDE SEQUENCE [LARGE SCALE GENOMIC DNA]</scope>
    <source>
        <strain evidence="3">zdho120</strain>
    </source>
</reference>
<dbReference type="GO" id="GO:0003676">
    <property type="term" value="F:nucleic acid binding"/>
    <property type="evidence" value="ECO:0007669"/>
    <property type="project" value="InterPro"/>
</dbReference>
<comment type="caution">
    <text evidence="2">The sequence shown here is derived from an EMBL/GenBank/DDBJ whole genome shotgun (WGS) entry which is preliminary data.</text>
</comment>
<sequence>MDATVWRQDFVEGVWLNYISDEHTSGLALYVDNLKCHVSCESRSHLEEWGTELVPLPKTTTSVLQPLDVGIMGPFKKKLVSLSLEYEVKLMVQYHNAPL</sequence>
<dbReference type="InterPro" id="IPR004875">
    <property type="entry name" value="DDE_SF_endonuclease_dom"/>
</dbReference>
<dbReference type="AlphaFoldDB" id="A0A225VHM6"/>
<dbReference type="OrthoDB" id="124685at2759"/>
<dbReference type="EMBL" id="NBNE01004749">
    <property type="protein sequence ID" value="OWZ04832.1"/>
    <property type="molecule type" value="Genomic_DNA"/>
</dbReference>
<name>A0A225VHM6_9STRA</name>
<dbReference type="Pfam" id="PF03184">
    <property type="entry name" value="DDE_1"/>
    <property type="match status" value="1"/>
</dbReference>
<evidence type="ECO:0000313" key="2">
    <source>
        <dbReference type="EMBL" id="OWZ04832.1"/>
    </source>
</evidence>
<feature type="domain" description="DDE-1" evidence="1">
    <location>
        <begin position="14"/>
        <end position="79"/>
    </location>
</feature>
<protein>
    <recommendedName>
        <fullName evidence="1">DDE-1 domain-containing protein</fullName>
    </recommendedName>
</protein>
<keyword evidence="3" id="KW-1185">Reference proteome</keyword>
<gene>
    <name evidence="2" type="ORF">PHMEG_00023193</name>
</gene>
<accession>A0A225VHM6</accession>